<feature type="domain" description="Nudix hydrolase" evidence="2">
    <location>
        <begin position="16"/>
        <end position="184"/>
    </location>
</feature>
<evidence type="ECO:0000313" key="4">
    <source>
        <dbReference type="Proteomes" id="UP000316270"/>
    </source>
</evidence>
<dbReference type="AlphaFoldDB" id="A0A517LEK3"/>
<dbReference type="PROSITE" id="PS51462">
    <property type="entry name" value="NUDIX"/>
    <property type="match status" value="1"/>
</dbReference>
<evidence type="ECO:0000256" key="1">
    <source>
        <dbReference type="ARBA" id="ARBA00022801"/>
    </source>
</evidence>
<dbReference type="Proteomes" id="UP000316270">
    <property type="component" value="Chromosome 10"/>
</dbReference>
<sequence>MPIQSHPVYAEFPAVNFTCGAGVAIFHVKSERVVLCYHTLEHYWFLPKGRRDAGEETRRGAEREGFEESGYRNRLLPLPIRHSQPQAAESKLLGEAKVVNVVEPIWTTLLPQSKRTQYLLHWFIAETLPPDLETRMGPPPASRAYQEPPPYPTNLRLVDRLALEPDGYEPTRYENTGVDSDEANYMSYLLPIEEAMEKLGKNSMREVIAVGWERIQARLAAEMGDTHVVAGPAS</sequence>
<keyword evidence="1" id="KW-0378">Hydrolase</keyword>
<reference evidence="3 4" key="1">
    <citation type="submission" date="2019-07" db="EMBL/GenBank/DDBJ databases">
        <title>Finished genome of Venturia effusa.</title>
        <authorList>
            <person name="Young C.A."/>
            <person name="Cox M.P."/>
            <person name="Ganley A.R.D."/>
            <person name="David W.J."/>
        </authorList>
    </citation>
    <scope>NUCLEOTIDE SEQUENCE [LARGE SCALE GENOMIC DNA]</scope>
    <source>
        <strain evidence="4">albino</strain>
    </source>
</reference>
<protein>
    <recommendedName>
        <fullName evidence="2">Nudix hydrolase domain-containing protein</fullName>
    </recommendedName>
</protein>
<dbReference type="InterPro" id="IPR020084">
    <property type="entry name" value="NUDIX_hydrolase_CS"/>
</dbReference>
<evidence type="ECO:0000313" key="3">
    <source>
        <dbReference type="EMBL" id="QDS74063.1"/>
    </source>
</evidence>
<organism evidence="3 4">
    <name type="scientific">Venturia effusa</name>
    <dbReference type="NCBI Taxonomy" id="50376"/>
    <lineage>
        <taxon>Eukaryota</taxon>
        <taxon>Fungi</taxon>
        <taxon>Dikarya</taxon>
        <taxon>Ascomycota</taxon>
        <taxon>Pezizomycotina</taxon>
        <taxon>Dothideomycetes</taxon>
        <taxon>Pleosporomycetidae</taxon>
        <taxon>Venturiales</taxon>
        <taxon>Venturiaceae</taxon>
        <taxon>Venturia</taxon>
    </lineage>
</organism>
<dbReference type="GO" id="GO:0016787">
    <property type="term" value="F:hydrolase activity"/>
    <property type="evidence" value="ECO:0007669"/>
    <property type="project" value="UniProtKB-KW"/>
</dbReference>
<evidence type="ECO:0000259" key="2">
    <source>
        <dbReference type="PROSITE" id="PS51462"/>
    </source>
</evidence>
<dbReference type="Pfam" id="PF00293">
    <property type="entry name" value="NUDIX"/>
    <property type="match status" value="1"/>
</dbReference>
<dbReference type="InterPro" id="IPR000086">
    <property type="entry name" value="NUDIX_hydrolase_dom"/>
</dbReference>
<dbReference type="PROSITE" id="PS00893">
    <property type="entry name" value="NUDIX_BOX"/>
    <property type="match status" value="1"/>
</dbReference>
<name>A0A517LEK3_9PEZI</name>
<gene>
    <name evidence="3" type="ORF">FKW77_009392</name>
</gene>
<proteinExistence type="predicted"/>
<dbReference type="InterPro" id="IPR015797">
    <property type="entry name" value="NUDIX_hydrolase-like_dom_sf"/>
</dbReference>
<keyword evidence="4" id="KW-1185">Reference proteome</keyword>
<dbReference type="EMBL" id="CP042194">
    <property type="protein sequence ID" value="QDS74063.1"/>
    <property type="molecule type" value="Genomic_DNA"/>
</dbReference>
<dbReference type="SUPFAM" id="SSF55811">
    <property type="entry name" value="Nudix"/>
    <property type="match status" value="1"/>
</dbReference>
<dbReference type="Gene3D" id="3.90.79.10">
    <property type="entry name" value="Nucleoside Triphosphate Pyrophosphohydrolase"/>
    <property type="match status" value="1"/>
</dbReference>
<dbReference type="OrthoDB" id="10259236at2759"/>
<accession>A0A517LEK3</accession>